<organism evidence="1 2">
    <name type="scientific">Nonomuraea terrae</name>
    <dbReference type="NCBI Taxonomy" id="2530383"/>
    <lineage>
        <taxon>Bacteria</taxon>
        <taxon>Bacillati</taxon>
        <taxon>Actinomycetota</taxon>
        <taxon>Actinomycetes</taxon>
        <taxon>Streptosporangiales</taxon>
        <taxon>Streptosporangiaceae</taxon>
        <taxon>Nonomuraea</taxon>
    </lineage>
</organism>
<reference evidence="1 2" key="1">
    <citation type="submission" date="2019-03" db="EMBL/GenBank/DDBJ databases">
        <title>Draft genome sequences of novel Actinobacteria.</title>
        <authorList>
            <person name="Sahin N."/>
            <person name="Ay H."/>
            <person name="Saygin H."/>
        </authorList>
    </citation>
    <scope>NUCLEOTIDE SEQUENCE [LARGE SCALE GENOMIC DNA]</scope>
    <source>
        <strain evidence="1 2">CH32</strain>
    </source>
</reference>
<dbReference type="OrthoDB" id="1365577at2"/>
<name>A0A4R4Z3V6_9ACTN</name>
<dbReference type="RefSeq" id="WP_132611121.1">
    <property type="nucleotide sequence ID" value="NZ_SMKQ01000020.1"/>
</dbReference>
<proteinExistence type="predicted"/>
<accession>A0A4R4Z3V6</accession>
<comment type="caution">
    <text evidence="1">The sequence shown here is derived from an EMBL/GenBank/DDBJ whole genome shotgun (WGS) entry which is preliminary data.</text>
</comment>
<evidence type="ECO:0000313" key="1">
    <source>
        <dbReference type="EMBL" id="TDD51579.1"/>
    </source>
</evidence>
<keyword evidence="2" id="KW-1185">Reference proteome</keyword>
<evidence type="ECO:0000313" key="2">
    <source>
        <dbReference type="Proteomes" id="UP000295302"/>
    </source>
</evidence>
<dbReference type="Proteomes" id="UP000295302">
    <property type="component" value="Unassembled WGS sequence"/>
</dbReference>
<dbReference type="EMBL" id="SMKQ01000020">
    <property type="protein sequence ID" value="TDD51579.1"/>
    <property type="molecule type" value="Genomic_DNA"/>
</dbReference>
<sequence length="97" mass="11249">MRFFRRPWDEDRGDEYASWGWSTYYLAIDDTGTAHEQVMVYANGVVLAYDDEHDEDRYGGLTCAGLDLEEFSSFEIARQEFYDALARLRPINRHGGA</sequence>
<gene>
    <name evidence="1" type="ORF">E1286_10400</name>
</gene>
<protein>
    <submittedName>
        <fullName evidence="1">Uncharacterized protein</fullName>
    </submittedName>
</protein>
<dbReference type="AlphaFoldDB" id="A0A4R4Z3V6"/>